<proteinExistence type="predicted"/>
<dbReference type="EMBL" id="KL197714">
    <property type="protein sequence ID" value="KDQ60042.1"/>
    <property type="molecule type" value="Genomic_DNA"/>
</dbReference>
<evidence type="ECO:0000313" key="1">
    <source>
        <dbReference type="EMBL" id="KDQ60042.1"/>
    </source>
</evidence>
<protein>
    <submittedName>
        <fullName evidence="1">Uncharacterized protein</fullName>
    </submittedName>
</protein>
<evidence type="ECO:0000313" key="2">
    <source>
        <dbReference type="Proteomes" id="UP000027265"/>
    </source>
</evidence>
<dbReference type="Proteomes" id="UP000027265">
    <property type="component" value="Unassembled WGS sequence"/>
</dbReference>
<name>A0A067Q967_9AGAM</name>
<keyword evidence="2" id="KW-1185">Reference proteome</keyword>
<accession>A0A067Q967</accession>
<organism evidence="1 2">
    <name type="scientific">Jaapia argillacea MUCL 33604</name>
    <dbReference type="NCBI Taxonomy" id="933084"/>
    <lineage>
        <taxon>Eukaryota</taxon>
        <taxon>Fungi</taxon>
        <taxon>Dikarya</taxon>
        <taxon>Basidiomycota</taxon>
        <taxon>Agaricomycotina</taxon>
        <taxon>Agaricomycetes</taxon>
        <taxon>Agaricomycetidae</taxon>
        <taxon>Jaapiales</taxon>
        <taxon>Jaapiaceae</taxon>
        <taxon>Jaapia</taxon>
    </lineage>
</organism>
<reference evidence="2" key="1">
    <citation type="journal article" date="2014" name="Proc. Natl. Acad. Sci. U.S.A.">
        <title>Extensive sampling of basidiomycete genomes demonstrates inadequacy of the white-rot/brown-rot paradigm for wood decay fungi.</title>
        <authorList>
            <person name="Riley R."/>
            <person name="Salamov A.A."/>
            <person name="Brown D.W."/>
            <person name="Nagy L.G."/>
            <person name="Floudas D."/>
            <person name="Held B.W."/>
            <person name="Levasseur A."/>
            <person name="Lombard V."/>
            <person name="Morin E."/>
            <person name="Otillar R."/>
            <person name="Lindquist E.A."/>
            <person name="Sun H."/>
            <person name="LaButti K.M."/>
            <person name="Schmutz J."/>
            <person name="Jabbour D."/>
            <person name="Luo H."/>
            <person name="Baker S.E."/>
            <person name="Pisabarro A.G."/>
            <person name="Walton J.D."/>
            <person name="Blanchette R.A."/>
            <person name="Henrissat B."/>
            <person name="Martin F."/>
            <person name="Cullen D."/>
            <person name="Hibbett D.S."/>
            <person name="Grigoriev I.V."/>
        </authorList>
    </citation>
    <scope>NUCLEOTIDE SEQUENCE [LARGE SCALE GENOMIC DNA]</scope>
    <source>
        <strain evidence="2">MUCL 33604</strain>
    </source>
</reference>
<dbReference type="AlphaFoldDB" id="A0A067Q967"/>
<sequence>MYSSPRFLPPNLVQCLPLPSLLQSVPLLTTANTWPRHPHPSTLSVIDFLRQHSEQNISFLPSQSSQCRSNIPQGMLLKDPEEIGRVLARHLGQFGIDTEMQARSLRLPSNRNRLAQCWREPRHFPNIKLRDCWKDVSSHARSSRSMYADWFRFGLQTIPDLIILSRRHVYWL</sequence>
<dbReference type="InParanoid" id="A0A067Q967"/>
<dbReference type="HOGENOM" id="CLU_1555484_0_0_1"/>
<gene>
    <name evidence="1" type="ORF">JAAARDRAFT_594238</name>
</gene>